<evidence type="ECO:0000256" key="6">
    <source>
        <dbReference type="SAM" id="MobiDB-lite"/>
    </source>
</evidence>
<evidence type="ECO:0000256" key="1">
    <source>
        <dbReference type="ARBA" id="ARBA00004141"/>
    </source>
</evidence>
<accession>A0A7S0ATS6</accession>
<feature type="coiled-coil region" evidence="5">
    <location>
        <begin position="630"/>
        <end position="657"/>
    </location>
</feature>
<feature type="transmembrane region" description="Helical" evidence="7">
    <location>
        <begin position="373"/>
        <end position="395"/>
    </location>
</feature>
<organism evidence="9">
    <name type="scientific">Pyrodinium bahamense</name>
    <dbReference type="NCBI Taxonomy" id="73915"/>
    <lineage>
        <taxon>Eukaryota</taxon>
        <taxon>Sar</taxon>
        <taxon>Alveolata</taxon>
        <taxon>Dinophyceae</taxon>
        <taxon>Gonyaulacales</taxon>
        <taxon>Pyrocystaceae</taxon>
        <taxon>Pyrodinium</taxon>
    </lineage>
</organism>
<feature type="transmembrane region" description="Helical" evidence="7">
    <location>
        <begin position="444"/>
        <end position="466"/>
    </location>
</feature>
<evidence type="ECO:0000256" key="2">
    <source>
        <dbReference type="ARBA" id="ARBA00022692"/>
    </source>
</evidence>
<feature type="transmembrane region" description="Helical" evidence="7">
    <location>
        <begin position="415"/>
        <end position="437"/>
    </location>
</feature>
<proteinExistence type="predicted"/>
<keyword evidence="5" id="KW-0175">Coiled coil</keyword>
<feature type="transmembrane region" description="Helical" evidence="7">
    <location>
        <begin position="232"/>
        <end position="253"/>
    </location>
</feature>
<keyword evidence="2 7" id="KW-0812">Transmembrane</keyword>
<keyword evidence="4 7" id="KW-0472">Membrane</keyword>
<evidence type="ECO:0000313" key="9">
    <source>
        <dbReference type="EMBL" id="CAD8373692.1"/>
    </source>
</evidence>
<evidence type="ECO:0000259" key="8">
    <source>
        <dbReference type="Pfam" id="PF08016"/>
    </source>
</evidence>
<dbReference type="AlphaFoldDB" id="A0A7S0ATS6"/>
<reference evidence="9" key="1">
    <citation type="submission" date="2021-01" db="EMBL/GenBank/DDBJ databases">
        <authorList>
            <person name="Corre E."/>
            <person name="Pelletier E."/>
            <person name="Niang G."/>
            <person name="Scheremetjew M."/>
            <person name="Finn R."/>
            <person name="Kale V."/>
            <person name="Holt S."/>
            <person name="Cochrane G."/>
            <person name="Meng A."/>
            <person name="Brown T."/>
            <person name="Cohen L."/>
        </authorList>
    </citation>
    <scope>NUCLEOTIDE SEQUENCE</scope>
    <source>
        <strain evidence="9">Pbaha01</strain>
    </source>
</reference>
<evidence type="ECO:0000256" key="5">
    <source>
        <dbReference type="SAM" id="Coils"/>
    </source>
</evidence>
<feature type="domain" description="Polycystin cation channel PKD1/PKD2" evidence="8">
    <location>
        <begin position="378"/>
        <end position="515"/>
    </location>
</feature>
<evidence type="ECO:0000256" key="3">
    <source>
        <dbReference type="ARBA" id="ARBA00022989"/>
    </source>
</evidence>
<sequence>MGDSERGTLKSRGSVFSLRGLDKEPSAPTPTSSTATVTDPEEFMEITRPEFVKRVKEHAERDDAFRTLPFTVVQLVLFICIVSLHLRVKNRMELESAFQEWIHGYGQTLTGPFIGEHVADVATYWDWLEQSGIAAVFGGRVEETDTVKRVQLVSVSALVGDMQIRQRRRDGSDKAVWLLNEEGASAHLADSPGDYVGAALRTVLQLRADNWLDGDTCEVQLRFSSYGERAQMFALTEVTVGLCCFGVVVPRVVTTAVMIDPYPQVYMWVLDIAYLLLVLYKCFHETYDLCCAARLGCGEFVDYWGFWNVVDWIDVTLGLIAAGLWVVCCVAMGDEALHRLLGDDFSVQADLMALSTGEVNQVKDAIENLRRCFVAFHLVLAANMLAIMAKFFKSFMSNPRLKVVTETLRKSFQDIVHFIMVFATIFLCFTVIGHVLFGSDIVQFSSVWASINTGMYTLMGEFTWYVELQDYPTNFLPSGMPYILVQIWFVCYMFFVLLVLLNMLLAIILGHYSDVTKSSSLSETLWHQSKEFVHWHHVTRHFIKLRRIALLLENDSDPAHPAPVVTEDSLLDAFPSMKQEQAEFLMKWLKEHAMKKMERLCCQDDAQVLKSSETFAHYMLNNIEELSDGQETSAIRLDRLEAKLRAAEEEAKRNRSRSPLRWMT</sequence>
<feature type="transmembrane region" description="Helical" evidence="7">
    <location>
        <begin position="68"/>
        <end position="86"/>
    </location>
</feature>
<dbReference type="GO" id="GO:0016020">
    <property type="term" value="C:membrane"/>
    <property type="evidence" value="ECO:0007669"/>
    <property type="project" value="UniProtKB-SubCell"/>
</dbReference>
<dbReference type="Gene3D" id="1.10.287.70">
    <property type="match status" value="1"/>
</dbReference>
<dbReference type="InterPro" id="IPR051223">
    <property type="entry name" value="Polycystin"/>
</dbReference>
<dbReference type="EMBL" id="HBEG01035130">
    <property type="protein sequence ID" value="CAD8373692.1"/>
    <property type="molecule type" value="Transcribed_RNA"/>
</dbReference>
<gene>
    <name evidence="9" type="ORF">PBAH0796_LOCUS21486</name>
</gene>
<feature type="region of interest" description="Disordered" evidence="6">
    <location>
        <begin position="1"/>
        <end position="39"/>
    </location>
</feature>
<comment type="subcellular location">
    <subcellularLocation>
        <location evidence="1">Membrane</location>
        <topology evidence="1">Multi-pass membrane protein</topology>
    </subcellularLocation>
</comment>
<dbReference type="InterPro" id="IPR013122">
    <property type="entry name" value="PKD1_2_channel"/>
</dbReference>
<dbReference type="PANTHER" id="PTHR10877">
    <property type="entry name" value="POLYCYSTIN FAMILY MEMBER"/>
    <property type="match status" value="1"/>
</dbReference>
<feature type="transmembrane region" description="Helical" evidence="7">
    <location>
        <begin position="265"/>
        <end position="283"/>
    </location>
</feature>
<dbReference type="Pfam" id="PF08016">
    <property type="entry name" value="PKD_channel"/>
    <property type="match status" value="1"/>
</dbReference>
<evidence type="ECO:0000256" key="4">
    <source>
        <dbReference type="ARBA" id="ARBA00023136"/>
    </source>
</evidence>
<feature type="transmembrane region" description="Helical" evidence="7">
    <location>
        <begin position="486"/>
        <end position="509"/>
    </location>
</feature>
<protein>
    <recommendedName>
        <fullName evidence="8">Polycystin cation channel PKD1/PKD2 domain-containing protein</fullName>
    </recommendedName>
</protein>
<evidence type="ECO:0000256" key="7">
    <source>
        <dbReference type="SAM" id="Phobius"/>
    </source>
</evidence>
<keyword evidence="3 7" id="KW-1133">Transmembrane helix</keyword>
<dbReference type="PANTHER" id="PTHR10877:SF183">
    <property type="entry name" value="AT14535P-RELATED"/>
    <property type="match status" value="1"/>
</dbReference>
<name>A0A7S0ATS6_9DINO</name>